<keyword evidence="2" id="KW-1185">Reference proteome</keyword>
<evidence type="ECO:0000313" key="1">
    <source>
        <dbReference type="EMBL" id="TWU04779.1"/>
    </source>
</evidence>
<protein>
    <submittedName>
        <fullName evidence="1">Uncharacterized protein</fullName>
    </submittedName>
</protein>
<reference evidence="1 2" key="1">
    <citation type="submission" date="2019-02" db="EMBL/GenBank/DDBJ databases">
        <title>Deep-cultivation of Planctomycetes and their phenomic and genomic characterization uncovers novel biology.</title>
        <authorList>
            <person name="Wiegand S."/>
            <person name="Jogler M."/>
            <person name="Boedeker C."/>
            <person name="Pinto D."/>
            <person name="Vollmers J."/>
            <person name="Rivas-Marin E."/>
            <person name="Kohn T."/>
            <person name="Peeters S.H."/>
            <person name="Heuer A."/>
            <person name="Rast P."/>
            <person name="Oberbeckmann S."/>
            <person name="Bunk B."/>
            <person name="Jeske O."/>
            <person name="Meyerdierks A."/>
            <person name="Storesund J.E."/>
            <person name="Kallscheuer N."/>
            <person name="Luecker S."/>
            <person name="Lage O.M."/>
            <person name="Pohl T."/>
            <person name="Merkel B.J."/>
            <person name="Hornburger P."/>
            <person name="Mueller R.-W."/>
            <person name="Bruemmer F."/>
            <person name="Labrenz M."/>
            <person name="Spormann A.M."/>
            <person name="Op Den Camp H."/>
            <person name="Overmann J."/>
            <person name="Amann R."/>
            <person name="Jetten M.S.M."/>
            <person name="Mascher T."/>
            <person name="Medema M.H."/>
            <person name="Devos D.P."/>
            <person name="Kaster A.-K."/>
            <person name="Ovreas L."/>
            <person name="Rohde M."/>
            <person name="Galperin M.Y."/>
            <person name="Jogler C."/>
        </authorList>
    </citation>
    <scope>NUCLEOTIDE SEQUENCE [LARGE SCALE GENOMIC DNA]</scope>
    <source>
        <strain evidence="1 2">Pla52n</strain>
    </source>
</reference>
<name>A0A5C6B003_9BACT</name>
<sequence>MNRLPAKNTSDVAGTKMRARSGEVLVVILEIVYRVALISSPSSMASKQKPRL</sequence>
<proteinExistence type="predicted"/>
<organism evidence="1 2">
    <name type="scientific">Stieleria varia</name>
    <dbReference type="NCBI Taxonomy" id="2528005"/>
    <lineage>
        <taxon>Bacteria</taxon>
        <taxon>Pseudomonadati</taxon>
        <taxon>Planctomycetota</taxon>
        <taxon>Planctomycetia</taxon>
        <taxon>Pirellulales</taxon>
        <taxon>Pirellulaceae</taxon>
        <taxon>Stieleria</taxon>
    </lineage>
</organism>
<evidence type="ECO:0000313" key="2">
    <source>
        <dbReference type="Proteomes" id="UP000320176"/>
    </source>
</evidence>
<comment type="caution">
    <text evidence="1">The sequence shown here is derived from an EMBL/GenBank/DDBJ whole genome shotgun (WGS) entry which is preliminary data.</text>
</comment>
<gene>
    <name evidence="1" type="ORF">Pla52n_28230</name>
</gene>
<accession>A0A5C6B003</accession>
<dbReference type="Proteomes" id="UP000320176">
    <property type="component" value="Unassembled WGS sequence"/>
</dbReference>
<dbReference type="EMBL" id="SJPN01000003">
    <property type="protein sequence ID" value="TWU04779.1"/>
    <property type="molecule type" value="Genomic_DNA"/>
</dbReference>
<dbReference type="AlphaFoldDB" id="A0A5C6B003"/>